<feature type="region of interest" description="Disordered" evidence="1">
    <location>
        <begin position="1"/>
        <end position="48"/>
    </location>
</feature>
<sequence length="78" mass="8318">GKDVDQGFGKDVDQGFGKDQTIGKPGYGQRWGKPGYTQGFGKEPNPVTPGQFDQDLVYVTGSECVMLVTQGVGKHVGK</sequence>
<gene>
    <name evidence="2" type="ORF">SAMN02745121_08710</name>
</gene>
<dbReference type="AlphaFoldDB" id="A0A1I2IGL6"/>
<reference evidence="3" key="1">
    <citation type="submission" date="2016-10" db="EMBL/GenBank/DDBJ databases">
        <authorList>
            <person name="Varghese N."/>
            <person name="Submissions S."/>
        </authorList>
    </citation>
    <scope>NUCLEOTIDE SEQUENCE [LARGE SCALE GENOMIC DNA]</scope>
    <source>
        <strain evidence="3">ATCC 25963</strain>
    </source>
</reference>
<name>A0A1I2IGL6_9BACT</name>
<dbReference type="Proteomes" id="UP000199400">
    <property type="component" value="Unassembled WGS sequence"/>
</dbReference>
<protein>
    <submittedName>
        <fullName evidence="2">Uncharacterized protein</fullName>
    </submittedName>
</protein>
<feature type="compositionally biased region" description="Basic and acidic residues" evidence="1">
    <location>
        <begin position="1"/>
        <end position="13"/>
    </location>
</feature>
<feature type="non-terminal residue" evidence="2">
    <location>
        <position position="1"/>
    </location>
</feature>
<organism evidence="2 3">
    <name type="scientific">Nannocystis exedens</name>
    <dbReference type="NCBI Taxonomy" id="54"/>
    <lineage>
        <taxon>Bacteria</taxon>
        <taxon>Pseudomonadati</taxon>
        <taxon>Myxococcota</taxon>
        <taxon>Polyangia</taxon>
        <taxon>Nannocystales</taxon>
        <taxon>Nannocystaceae</taxon>
        <taxon>Nannocystis</taxon>
    </lineage>
</organism>
<proteinExistence type="predicted"/>
<evidence type="ECO:0000313" key="3">
    <source>
        <dbReference type="Proteomes" id="UP000199400"/>
    </source>
</evidence>
<keyword evidence="3" id="KW-1185">Reference proteome</keyword>
<accession>A0A1I2IGL6</accession>
<evidence type="ECO:0000256" key="1">
    <source>
        <dbReference type="SAM" id="MobiDB-lite"/>
    </source>
</evidence>
<dbReference type="EMBL" id="FOMX01000066">
    <property type="protein sequence ID" value="SFF41374.1"/>
    <property type="molecule type" value="Genomic_DNA"/>
</dbReference>
<evidence type="ECO:0000313" key="2">
    <source>
        <dbReference type="EMBL" id="SFF41374.1"/>
    </source>
</evidence>